<name>A0ABP7Q3N2_9SPHI</name>
<comment type="function">
    <text evidence="4">Removes the formyl group from the N-terminal Met of newly synthesized proteins. Requires at least a dipeptide for an efficient rate of reaction. N-terminal L-methionine is a prerequisite for activity but the enzyme has broad specificity at other positions.</text>
</comment>
<comment type="caution">
    <text evidence="5">The sequence shown here is derived from an EMBL/GenBank/DDBJ whole genome shotgun (WGS) entry which is preliminary data.</text>
</comment>
<reference evidence="6" key="1">
    <citation type="journal article" date="2019" name="Int. J. Syst. Evol. Microbiol.">
        <title>The Global Catalogue of Microorganisms (GCM) 10K type strain sequencing project: providing services to taxonomists for standard genome sequencing and annotation.</title>
        <authorList>
            <consortium name="The Broad Institute Genomics Platform"/>
            <consortium name="The Broad Institute Genome Sequencing Center for Infectious Disease"/>
            <person name="Wu L."/>
            <person name="Ma J."/>
        </authorList>
    </citation>
    <scope>NUCLEOTIDE SEQUENCE [LARGE SCALE GENOMIC DNA]</scope>
    <source>
        <strain evidence="6">JCM 17338</strain>
    </source>
</reference>
<organism evidence="5 6">
    <name type="scientific">Pedobacter ginsengiterrae</name>
    <dbReference type="NCBI Taxonomy" id="871696"/>
    <lineage>
        <taxon>Bacteria</taxon>
        <taxon>Pseudomonadati</taxon>
        <taxon>Bacteroidota</taxon>
        <taxon>Sphingobacteriia</taxon>
        <taxon>Sphingobacteriales</taxon>
        <taxon>Sphingobacteriaceae</taxon>
        <taxon>Pedobacter</taxon>
    </lineage>
</organism>
<keyword evidence="6" id="KW-1185">Reference proteome</keyword>
<sequence>MFESVFNELRLTKVNQINESDFRSEKTQHIMKLPIVAYGDPVLKKIGTDIDKDYPELKQLISDMFDTMYYANGVGLAAPQIGLPIRLFIVDTGEDEDGNPGYKKVFINAQILEETGEPWFFNEGCLSIPDIRENISRKPNVKINYLDENFVEHTDDVDGMSARVIQHEYDHIEGKLFTDKVSVLRKTMLKSKLDAISKGNIKTDYKMKFPNKSKKR</sequence>
<comment type="cofactor">
    <cofactor evidence="4">
        <name>Fe(2+)</name>
        <dbReference type="ChEBI" id="CHEBI:29033"/>
    </cofactor>
    <text evidence="4">Binds 1 Fe(2+) ion.</text>
</comment>
<dbReference type="Gene3D" id="3.90.45.10">
    <property type="entry name" value="Peptide deformylase"/>
    <property type="match status" value="1"/>
</dbReference>
<feature type="active site" evidence="4">
    <location>
        <position position="168"/>
    </location>
</feature>
<keyword evidence="4" id="KW-0648">Protein biosynthesis</keyword>
<feature type="binding site" evidence="4">
    <location>
        <position position="171"/>
    </location>
    <ligand>
        <name>Fe cation</name>
        <dbReference type="ChEBI" id="CHEBI:24875"/>
    </ligand>
</feature>
<feature type="binding site" evidence="4">
    <location>
        <position position="167"/>
    </location>
    <ligand>
        <name>Fe cation</name>
        <dbReference type="ChEBI" id="CHEBI:24875"/>
    </ligand>
</feature>
<evidence type="ECO:0000313" key="6">
    <source>
        <dbReference type="Proteomes" id="UP001501081"/>
    </source>
</evidence>
<evidence type="ECO:0000313" key="5">
    <source>
        <dbReference type="EMBL" id="GAA3975990.1"/>
    </source>
</evidence>
<evidence type="ECO:0000256" key="4">
    <source>
        <dbReference type="HAMAP-Rule" id="MF_00163"/>
    </source>
</evidence>
<dbReference type="PANTHER" id="PTHR10458:SF22">
    <property type="entry name" value="PEPTIDE DEFORMYLASE"/>
    <property type="match status" value="1"/>
</dbReference>
<dbReference type="HAMAP" id="MF_00163">
    <property type="entry name" value="Pep_deformylase"/>
    <property type="match status" value="1"/>
</dbReference>
<dbReference type="PANTHER" id="PTHR10458">
    <property type="entry name" value="PEPTIDE DEFORMYLASE"/>
    <property type="match status" value="1"/>
</dbReference>
<dbReference type="SUPFAM" id="SSF56420">
    <property type="entry name" value="Peptide deformylase"/>
    <property type="match status" value="1"/>
</dbReference>
<feature type="binding site" evidence="4">
    <location>
        <position position="125"/>
    </location>
    <ligand>
        <name>Fe cation</name>
        <dbReference type="ChEBI" id="CHEBI:24875"/>
    </ligand>
</feature>
<dbReference type="InterPro" id="IPR023635">
    <property type="entry name" value="Peptide_deformylase"/>
</dbReference>
<comment type="catalytic activity">
    <reaction evidence="4">
        <text>N-terminal N-formyl-L-methionyl-[peptide] + H2O = N-terminal L-methionyl-[peptide] + formate</text>
        <dbReference type="Rhea" id="RHEA:24420"/>
        <dbReference type="Rhea" id="RHEA-COMP:10639"/>
        <dbReference type="Rhea" id="RHEA-COMP:10640"/>
        <dbReference type="ChEBI" id="CHEBI:15377"/>
        <dbReference type="ChEBI" id="CHEBI:15740"/>
        <dbReference type="ChEBI" id="CHEBI:49298"/>
        <dbReference type="ChEBI" id="CHEBI:64731"/>
        <dbReference type="EC" id="3.5.1.88"/>
    </reaction>
</comment>
<keyword evidence="2 4" id="KW-0479">Metal-binding</keyword>
<dbReference type="PIRSF" id="PIRSF004749">
    <property type="entry name" value="Pep_def"/>
    <property type="match status" value="1"/>
</dbReference>
<proteinExistence type="inferred from homology"/>
<dbReference type="InterPro" id="IPR036821">
    <property type="entry name" value="Peptide_deformylase_sf"/>
</dbReference>
<dbReference type="NCBIfam" id="NF001159">
    <property type="entry name" value="PRK00150.1-3"/>
    <property type="match status" value="1"/>
</dbReference>
<dbReference type="EC" id="3.5.1.88" evidence="4"/>
<gene>
    <name evidence="4 5" type="primary">def</name>
    <name evidence="5" type="ORF">GCM10022246_30600</name>
</gene>
<accession>A0ABP7Q3N2</accession>
<evidence type="ECO:0000256" key="3">
    <source>
        <dbReference type="ARBA" id="ARBA00022801"/>
    </source>
</evidence>
<protein>
    <recommendedName>
        <fullName evidence="4">Peptide deformylase</fullName>
        <shortName evidence="4">PDF</shortName>
        <ecNumber evidence="4">3.5.1.88</ecNumber>
    </recommendedName>
    <alternativeName>
        <fullName evidence="4">Polypeptide deformylase</fullName>
    </alternativeName>
</protein>
<dbReference type="NCBIfam" id="TIGR00079">
    <property type="entry name" value="pept_deformyl"/>
    <property type="match status" value="1"/>
</dbReference>
<dbReference type="PRINTS" id="PR01576">
    <property type="entry name" value="PDEFORMYLASE"/>
</dbReference>
<evidence type="ECO:0000256" key="2">
    <source>
        <dbReference type="ARBA" id="ARBA00022723"/>
    </source>
</evidence>
<dbReference type="Pfam" id="PF01327">
    <property type="entry name" value="Pep_deformylase"/>
    <property type="match status" value="1"/>
</dbReference>
<dbReference type="Proteomes" id="UP001501081">
    <property type="component" value="Unassembled WGS sequence"/>
</dbReference>
<comment type="similarity">
    <text evidence="1 4">Belongs to the polypeptide deformylase family.</text>
</comment>
<dbReference type="CDD" id="cd00487">
    <property type="entry name" value="Pep_deformylase"/>
    <property type="match status" value="1"/>
</dbReference>
<dbReference type="EMBL" id="BAABAK010000015">
    <property type="protein sequence ID" value="GAA3975990.1"/>
    <property type="molecule type" value="Genomic_DNA"/>
</dbReference>
<keyword evidence="4" id="KW-0408">Iron</keyword>
<keyword evidence="3 4" id="KW-0378">Hydrolase</keyword>
<evidence type="ECO:0000256" key="1">
    <source>
        <dbReference type="ARBA" id="ARBA00010759"/>
    </source>
</evidence>